<dbReference type="Gene3D" id="1.25.40.10">
    <property type="entry name" value="Tetratricopeptide repeat domain"/>
    <property type="match status" value="1"/>
</dbReference>
<reference evidence="1 2" key="1">
    <citation type="submission" date="2021-03" db="EMBL/GenBank/DDBJ databases">
        <title>Antimicrobial resistance genes in bacteria isolated from Japanese honey, and their potential for conferring macrolide and lincosamide resistance in the American foulbrood pathogen Paenibacillus larvae.</title>
        <authorList>
            <person name="Okamoto M."/>
            <person name="Kumagai M."/>
            <person name="Kanamori H."/>
            <person name="Takamatsu D."/>
        </authorList>
    </citation>
    <scope>NUCLEOTIDE SEQUENCE [LARGE SCALE GENOMIC DNA]</scope>
    <source>
        <strain evidence="1 2">J42TS3</strain>
    </source>
</reference>
<accession>A0ABQ4M7S2</accession>
<organism evidence="1 2">
    <name type="scientific">Paenibacillus vini</name>
    <dbReference type="NCBI Taxonomy" id="1476024"/>
    <lineage>
        <taxon>Bacteria</taxon>
        <taxon>Bacillati</taxon>
        <taxon>Bacillota</taxon>
        <taxon>Bacilli</taxon>
        <taxon>Bacillales</taxon>
        <taxon>Paenibacillaceae</taxon>
        <taxon>Paenibacillus</taxon>
    </lineage>
</organism>
<evidence type="ECO:0000313" key="2">
    <source>
        <dbReference type="Proteomes" id="UP000679992"/>
    </source>
</evidence>
<keyword evidence="2" id="KW-1185">Reference proteome</keyword>
<evidence type="ECO:0000313" key="1">
    <source>
        <dbReference type="EMBL" id="GIP52025.1"/>
    </source>
</evidence>
<gene>
    <name evidence="1" type="ORF">J42TS3_10600</name>
</gene>
<dbReference type="InterPro" id="IPR011990">
    <property type="entry name" value="TPR-like_helical_dom_sf"/>
</dbReference>
<sequence>MVKGVNLKSMLKDEETNHSVSVSLGDDISFLNLERLIRCGEHKQALDTILEWKNNDRPFSEEFAESLEQLSLLARLCLGDVTVQSLTHSGANTYEFISSLIQRSVQLGLLDLADELTGGNDTYHLCESIISLYTEGYVERAKSKLMQLNAALLTEAQPPFTRPAYIFGEILHDEGRFEEAAVIFERIAQQFPDMAKARFAASSCYLHTTMNRLMGRIELYRPGEEEQLRIEKYLNDISEALNIVHSTNWHTSWSPAQSRNLPPQPSKVIH</sequence>
<comment type="caution">
    <text evidence="1">The sequence shown here is derived from an EMBL/GenBank/DDBJ whole genome shotgun (WGS) entry which is preliminary data.</text>
</comment>
<dbReference type="Proteomes" id="UP000679992">
    <property type="component" value="Unassembled WGS sequence"/>
</dbReference>
<name>A0ABQ4M7S2_9BACL</name>
<dbReference type="EMBL" id="BOSL01000002">
    <property type="protein sequence ID" value="GIP52025.1"/>
    <property type="molecule type" value="Genomic_DNA"/>
</dbReference>
<proteinExistence type="predicted"/>
<protein>
    <recommendedName>
        <fullName evidence="3">Tetratricopeptide repeat protein</fullName>
    </recommendedName>
</protein>
<evidence type="ECO:0008006" key="3">
    <source>
        <dbReference type="Google" id="ProtNLM"/>
    </source>
</evidence>